<evidence type="ECO:0000313" key="3">
    <source>
        <dbReference type="RefSeq" id="XP_025410670.1"/>
    </source>
</evidence>
<gene>
    <name evidence="3" type="primary">LOC112683725</name>
</gene>
<keyword evidence="1" id="KW-0472">Membrane</keyword>
<organism evidence="2 3">
    <name type="scientific">Sipha flava</name>
    <name type="common">yellow sugarcane aphid</name>
    <dbReference type="NCBI Taxonomy" id="143950"/>
    <lineage>
        <taxon>Eukaryota</taxon>
        <taxon>Metazoa</taxon>
        <taxon>Ecdysozoa</taxon>
        <taxon>Arthropoda</taxon>
        <taxon>Hexapoda</taxon>
        <taxon>Insecta</taxon>
        <taxon>Pterygota</taxon>
        <taxon>Neoptera</taxon>
        <taxon>Paraneoptera</taxon>
        <taxon>Hemiptera</taxon>
        <taxon>Sternorrhyncha</taxon>
        <taxon>Aphidomorpha</taxon>
        <taxon>Aphidoidea</taxon>
        <taxon>Aphididae</taxon>
        <taxon>Sipha</taxon>
    </lineage>
</organism>
<feature type="transmembrane region" description="Helical" evidence="1">
    <location>
        <begin position="12"/>
        <end position="30"/>
    </location>
</feature>
<dbReference type="Proteomes" id="UP000694846">
    <property type="component" value="Unplaced"/>
</dbReference>
<keyword evidence="1" id="KW-0812">Transmembrane</keyword>
<evidence type="ECO:0000256" key="1">
    <source>
        <dbReference type="SAM" id="Phobius"/>
    </source>
</evidence>
<reference evidence="3" key="1">
    <citation type="submission" date="2025-08" db="UniProtKB">
        <authorList>
            <consortium name="RefSeq"/>
        </authorList>
    </citation>
    <scope>IDENTIFICATION</scope>
    <source>
        <tissue evidence="3">Whole body</tissue>
    </source>
</reference>
<keyword evidence="1" id="KW-1133">Transmembrane helix</keyword>
<dbReference type="AlphaFoldDB" id="A0A8B8FK05"/>
<protein>
    <submittedName>
        <fullName evidence="3">Uncharacterized protein LOC112683725</fullName>
    </submittedName>
</protein>
<evidence type="ECO:0000313" key="2">
    <source>
        <dbReference type="Proteomes" id="UP000694846"/>
    </source>
</evidence>
<sequence>MLQIDQKDYGHFSINIIYKLVYHPLYYVVVVECKFKDHWGSIYVMVLTICDALVLIAIFITNYQLAYPWLIIMKMTLIGELCFIIKMYSKNRCKPSAAHLFNFVS</sequence>
<feature type="transmembrane region" description="Helical" evidence="1">
    <location>
        <begin position="42"/>
        <end position="60"/>
    </location>
</feature>
<name>A0A8B8FK05_9HEMI</name>
<dbReference type="RefSeq" id="XP_025410670.1">
    <property type="nucleotide sequence ID" value="XM_025554885.1"/>
</dbReference>
<keyword evidence="2" id="KW-1185">Reference proteome</keyword>
<accession>A0A8B8FK05</accession>
<proteinExistence type="predicted"/>
<dbReference type="GeneID" id="112683725"/>
<feature type="transmembrane region" description="Helical" evidence="1">
    <location>
        <begin position="66"/>
        <end position="85"/>
    </location>
</feature>